<reference evidence="2 3" key="1">
    <citation type="submission" date="2024-01" db="EMBL/GenBank/DDBJ databases">
        <title>The complete chloroplast genome sequence of Lithospermum erythrorhizon: insights into the phylogenetic relationship among Boraginaceae species and the maternal lineages of purple gromwells.</title>
        <authorList>
            <person name="Okada T."/>
            <person name="Watanabe K."/>
        </authorList>
    </citation>
    <scope>NUCLEOTIDE SEQUENCE [LARGE SCALE GENOMIC DNA]</scope>
</reference>
<comment type="caution">
    <text evidence="2">The sequence shown here is derived from an EMBL/GenBank/DDBJ whole genome shotgun (WGS) entry which is preliminary data.</text>
</comment>
<gene>
    <name evidence="2" type="ORF">LIER_06653</name>
</gene>
<sequence length="345" mass="39055">MVTIRVFLAVAAVKKWELHQMDVHNAFLHGDLSEEVYMRLPPGFDKGRPAPRCWFSKLAAALKRYGFSQLYSDYSLFTLCKGQTRLHVLVYVDDLVISGNDSAAISTFKQYLSSCFHMKDLGVLKYFLGVEVARSQEGIFLSQRKYALDIISEAGLLGSKPVAFPMEQNLRLPSSTSVVLRDAECYRRFCMSLVRIIECREVSESCSATRRSVSGWIVFLGKSPVLWKSKKQEAVSRSSAEAEYCSMAVVTCELRWLKGLLACFGVAHTKSMELFCDSQSAVHERTKHIEIDCHFLRDVVLEGIIRMNHVSTTNQLADIFTKALGKWPFEFLLRKLGILDLHTPT</sequence>
<dbReference type="AlphaFoldDB" id="A0AAV3P6B9"/>
<dbReference type="Proteomes" id="UP001454036">
    <property type="component" value="Unassembled WGS sequence"/>
</dbReference>
<dbReference type="InterPro" id="IPR043502">
    <property type="entry name" value="DNA/RNA_pol_sf"/>
</dbReference>
<evidence type="ECO:0000259" key="1">
    <source>
        <dbReference type="Pfam" id="PF07727"/>
    </source>
</evidence>
<evidence type="ECO:0000313" key="3">
    <source>
        <dbReference type="Proteomes" id="UP001454036"/>
    </source>
</evidence>
<dbReference type="EMBL" id="BAABME010000983">
    <property type="protein sequence ID" value="GAA0146783.1"/>
    <property type="molecule type" value="Genomic_DNA"/>
</dbReference>
<keyword evidence="2" id="KW-0675">Receptor</keyword>
<evidence type="ECO:0000313" key="2">
    <source>
        <dbReference type="EMBL" id="GAA0146783.1"/>
    </source>
</evidence>
<feature type="domain" description="Reverse transcriptase Ty1/copia-type" evidence="1">
    <location>
        <begin position="3"/>
        <end position="167"/>
    </location>
</feature>
<name>A0AAV3P6B9_LITER</name>
<dbReference type="InterPro" id="IPR013103">
    <property type="entry name" value="RVT_2"/>
</dbReference>
<keyword evidence="2" id="KW-0472">Membrane</keyword>
<dbReference type="Pfam" id="PF07727">
    <property type="entry name" value="RVT_2"/>
    <property type="match status" value="1"/>
</dbReference>
<dbReference type="SUPFAM" id="SSF56672">
    <property type="entry name" value="DNA/RNA polymerases"/>
    <property type="match status" value="1"/>
</dbReference>
<keyword evidence="3" id="KW-1185">Reference proteome</keyword>
<accession>A0AAV3P6B9</accession>
<proteinExistence type="predicted"/>
<dbReference type="PANTHER" id="PTHR11439:SF487">
    <property type="entry name" value="RNA-DIRECTED DNA POLYMERASE"/>
    <property type="match status" value="1"/>
</dbReference>
<dbReference type="CDD" id="cd09272">
    <property type="entry name" value="RNase_HI_RT_Ty1"/>
    <property type="match status" value="1"/>
</dbReference>
<organism evidence="2 3">
    <name type="scientific">Lithospermum erythrorhizon</name>
    <name type="common">Purple gromwell</name>
    <name type="synonym">Lithospermum officinale var. erythrorhizon</name>
    <dbReference type="NCBI Taxonomy" id="34254"/>
    <lineage>
        <taxon>Eukaryota</taxon>
        <taxon>Viridiplantae</taxon>
        <taxon>Streptophyta</taxon>
        <taxon>Embryophyta</taxon>
        <taxon>Tracheophyta</taxon>
        <taxon>Spermatophyta</taxon>
        <taxon>Magnoliopsida</taxon>
        <taxon>eudicotyledons</taxon>
        <taxon>Gunneridae</taxon>
        <taxon>Pentapetalae</taxon>
        <taxon>asterids</taxon>
        <taxon>lamiids</taxon>
        <taxon>Boraginales</taxon>
        <taxon>Boraginaceae</taxon>
        <taxon>Boraginoideae</taxon>
        <taxon>Lithospermeae</taxon>
        <taxon>Lithospermum</taxon>
    </lineage>
</organism>
<keyword evidence="2" id="KW-0812">Transmembrane</keyword>
<protein>
    <submittedName>
        <fullName evidence="2">Transmembrane signal receptor</fullName>
    </submittedName>
</protein>
<dbReference type="PANTHER" id="PTHR11439">
    <property type="entry name" value="GAG-POL-RELATED RETROTRANSPOSON"/>
    <property type="match status" value="1"/>
</dbReference>